<proteinExistence type="predicted"/>
<reference evidence="1" key="1">
    <citation type="submission" date="2020-11" db="EMBL/GenBank/DDBJ databases">
        <authorList>
            <person name="Tran Van P."/>
        </authorList>
    </citation>
    <scope>NUCLEOTIDE SEQUENCE</scope>
</reference>
<name>A0A7R8WAR5_9CRUS</name>
<protein>
    <submittedName>
        <fullName evidence="1">Uncharacterized protein</fullName>
    </submittedName>
</protein>
<sequence length="64" mass="6985">MKTSLQRRQFEVSVTTFIANSLFHSPTGKREILADFSTTSSHSILVSVIGILFVVVVKGLCDAT</sequence>
<gene>
    <name evidence="1" type="ORF">CTOB1V02_LOCUS6039</name>
</gene>
<dbReference type="AlphaFoldDB" id="A0A7R8WAR5"/>
<organism evidence="1">
    <name type="scientific">Cyprideis torosa</name>
    <dbReference type="NCBI Taxonomy" id="163714"/>
    <lineage>
        <taxon>Eukaryota</taxon>
        <taxon>Metazoa</taxon>
        <taxon>Ecdysozoa</taxon>
        <taxon>Arthropoda</taxon>
        <taxon>Crustacea</taxon>
        <taxon>Oligostraca</taxon>
        <taxon>Ostracoda</taxon>
        <taxon>Podocopa</taxon>
        <taxon>Podocopida</taxon>
        <taxon>Cytherocopina</taxon>
        <taxon>Cytheroidea</taxon>
        <taxon>Cytherideidae</taxon>
        <taxon>Cyprideis</taxon>
    </lineage>
</organism>
<evidence type="ECO:0000313" key="1">
    <source>
        <dbReference type="EMBL" id="CAD7228150.1"/>
    </source>
</evidence>
<accession>A0A7R8WAR5</accession>
<dbReference type="EMBL" id="OB661406">
    <property type="protein sequence ID" value="CAD7228150.1"/>
    <property type="molecule type" value="Genomic_DNA"/>
</dbReference>